<dbReference type="InterPro" id="IPR036291">
    <property type="entry name" value="NAD(P)-bd_dom_sf"/>
</dbReference>
<comment type="caution">
    <text evidence="12">The sequence shown here is derived from an EMBL/GenBank/DDBJ whole genome shotgun (WGS) entry which is preliminary data.</text>
</comment>
<evidence type="ECO:0000256" key="7">
    <source>
        <dbReference type="ARBA" id="ARBA00023027"/>
    </source>
</evidence>
<dbReference type="NCBIfam" id="TIGR01179">
    <property type="entry name" value="galE"/>
    <property type="match status" value="1"/>
</dbReference>
<dbReference type="EC" id="5.1.3.2" evidence="5 10"/>
<keyword evidence="7 10" id="KW-0520">NAD</keyword>
<evidence type="ECO:0000256" key="10">
    <source>
        <dbReference type="RuleBase" id="RU366046"/>
    </source>
</evidence>
<dbReference type="Pfam" id="PF01370">
    <property type="entry name" value="Epimerase"/>
    <property type="match status" value="1"/>
</dbReference>
<evidence type="ECO:0000256" key="3">
    <source>
        <dbReference type="ARBA" id="ARBA00004947"/>
    </source>
</evidence>
<comment type="pathway">
    <text evidence="3 10">Carbohydrate metabolism; galactose metabolism.</text>
</comment>
<dbReference type="Proteomes" id="UP000637002">
    <property type="component" value="Unassembled WGS sequence"/>
</dbReference>
<dbReference type="InterPro" id="IPR001509">
    <property type="entry name" value="Epimerase_deHydtase"/>
</dbReference>
<evidence type="ECO:0000256" key="8">
    <source>
        <dbReference type="ARBA" id="ARBA00023235"/>
    </source>
</evidence>
<comment type="similarity">
    <text evidence="4 10">Belongs to the NAD(P)-dependent epimerase/dehydratase family.</text>
</comment>
<protein>
    <recommendedName>
        <fullName evidence="6 10">UDP-glucose 4-epimerase</fullName>
        <ecNumber evidence="5 10">5.1.3.2</ecNumber>
    </recommendedName>
</protein>
<evidence type="ECO:0000259" key="11">
    <source>
        <dbReference type="Pfam" id="PF01370"/>
    </source>
</evidence>
<gene>
    <name evidence="12" type="primary">exoB</name>
    <name evidence="12" type="ORF">GCM10010994_44770</name>
</gene>
<dbReference type="AlphaFoldDB" id="A0A916UPF5"/>
<dbReference type="GO" id="GO:0003978">
    <property type="term" value="F:UDP-glucose 4-epimerase activity"/>
    <property type="evidence" value="ECO:0007669"/>
    <property type="project" value="UniProtKB-UniRule"/>
</dbReference>
<dbReference type="SUPFAM" id="SSF51735">
    <property type="entry name" value="NAD(P)-binding Rossmann-fold domains"/>
    <property type="match status" value="1"/>
</dbReference>
<organism evidence="12 13">
    <name type="scientific">Chelatococcus reniformis</name>
    <dbReference type="NCBI Taxonomy" id="1494448"/>
    <lineage>
        <taxon>Bacteria</taxon>
        <taxon>Pseudomonadati</taxon>
        <taxon>Pseudomonadota</taxon>
        <taxon>Alphaproteobacteria</taxon>
        <taxon>Hyphomicrobiales</taxon>
        <taxon>Chelatococcaceae</taxon>
        <taxon>Chelatococcus</taxon>
    </lineage>
</organism>
<name>A0A916UPF5_9HYPH</name>
<comment type="subunit">
    <text evidence="10">Homodimer.</text>
</comment>
<sequence>MTAVLVVGGAGYVGSHCCQELHASGYRPVVIDNFTTGHRDFVRWGPCEDGDVRDRDFLLDVFDRHKPAAVMHFAAKSLVGESVDHPEIYYDNNVSGTLNLLNCMVARGVSELVFSSTCAIYGAHGGATIDEDCAKGPLSPYGFTKLVCEQMMDDFSQAYGLRSVRLRYFNASGADPKAEIGEHHVPETHLIPLVLDVALGLREAIRVFGSDYPTPDGSAIRDYIHVCDLADAHVKAVDYLARGGPTMAVNLGTGTGSSVLDVIGQTEAALDRAIRIEAAPRRPGDATALVANPAQAQARLGWRPTRSALPQIIADAWRWHQKRFGG</sequence>
<evidence type="ECO:0000313" key="12">
    <source>
        <dbReference type="EMBL" id="GGC81879.1"/>
    </source>
</evidence>
<evidence type="ECO:0000256" key="5">
    <source>
        <dbReference type="ARBA" id="ARBA00013189"/>
    </source>
</evidence>
<evidence type="ECO:0000256" key="6">
    <source>
        <dbReference type="ARBA" id="ARBA00018569"/>
    </source>
</evidence>
<dbReference type="EMBL" id="BMGG01000008">
    <property type="protein sequence ID" value="GGC81879.1"/>
    <property type="molecule type" value="Genomic_DNA"/>
</dbReference>
<accession>A0A916UPF5</accession>
<dbReference type="InterPro" id="IPR005886">
    <property type="entry name" value="UDP_G4E"/>
</dbReference>
<keyword evidence="8 10" id="KW-0413">Isomerase</keyword>
<keyword evidence="13" id="KW-1185">Reference proteome</keyword>
<dbReference type="Gene3D" id="3.40.50.720">
    <property type="entry name" value="NAD(P)-binding Rossmann-like Domain"/>
    <property type="match status" value="1"/>
</dbReference>
<reference evidence="12" key="1">
    <citation type="journal article" date="2014" name="Int. J. Syst. Evol. Microbiol.">
        <title>Complete genome sequence of Corynebacterium casei LMG S-19264T (=DSM 44701T), isolated from a smear-ripened cheese.</title>
        <authorList>
            <consortium name="US DOE Joint Genome Institute (JGI-PGF)"/>
            <person name="Walter F."/>
            <person name="Albersmeier A."/>
            <person name="Kalinowski J."/>
            <person name="Ruckert C."/>
        </authorList>
    </citation>
    <scope>NUCLEOTIDE SEQUENCE</scope>
    <source>
        <strain evidence="12">CGMCC 1.12919</strain>
    </source>
</reference>
<evidence type="ECO:0000256" key="9">
    <source>
        <dbReference type="ARBA" id="ARBA00023277"/>
    </source>
</evidence>
<dbReference type="PANTHER" id="PTHR43725:SF53">
    <property type="entry name" value="UDP-ARABINOSE 4-EPIMERASE 1"/>
    <property type="match status" value="1"/>
</dbReference>
<dbReference type="RefSeq" id="WP_188611385.1">
    <property type="nucleotide sequence ID" value="NZ_BMGG01000008.1"/>
</dbReference>
<evidence type="ECO:0000256" key="1">
    <source>
        <dbReference type="ARBA" id="ARBA00000083"/>
    </source>
</evidence>
<dbReference type="PANTHER" id="PTHR43725">
    <property type="entry name" value="UDP-GLUCOSE 4-EPIMERASE"/>
    <property type="match status" value="1"/>
</dbReference>
<keyword evidence="9 10" id="KW-0119">Carbohydrate metabolism</keyword>
<comment type="cofactor">
    <cofactor evidence="2 10">
        <name>NAD(+)</name>
        <dbReference type="ChEBI" id="CHEBI:57540"/>
    </cofactor>
</comment>
<dbReference type="Gene3D" id="3.90.25.10">
    <property type="entry name" value="UDP-galactose 4-epimerase, domain 1"/>
    <property type="match status" value="1"/>
</dbReference>
<proteinExistence type="inferred from homology"/>
<feature type="domain" description="NAD-dependent epimerase/dehydratase" evidence="11">
    <location>
        <begin position="4"/>
        <end position="252"/>
    </location>
</feature>
<evidence type="ECO:0000313" key="13">
    <source>
        <dbReference type="Proteomes" id="UP000637002"/>
    </source>
</evidence>
<comment type="catalytic activity">
    <reaction evidence="1 10">
        <text>UDP-alpha-D-glucose = UDP-alpha-D-galactose</text>
        <dbReference type="Rhea" id="RHEA:22168"/>
        <dbReference type="ChEBI" id="CHEBI:58885"/>
        <dbReference type="ChEBI" id="CHEBI:66914"/>
        <dbReference type="EC" id="5.1.3.2"/>
    </reaction>
</comment>
<dbReference type="CDD" id="cd05247">
    <property type="entry name" value="UDP_G4E_1_SDR_e"/>
    <property type="match status" value="1"/>
</dbReference>
<evidence type="ECO:0000256" key="4">
    <source>
        <dbReference type="ARBA" id="ARBA00007637"/>
    </source>
</evidence>
<evidence type="ECO:0000256" key="2">
    <source>
        <dbReference type="ARBA" id="ARBA00001911"/>
    </source>
</evidence>
<dbReference type="GO" id="GO:0006012">
    <property type="term" value="P:galactose metabolic process"/>
    <property type="evidence" value="ECO:0007669"/>
    <property type="project" value="InterPro"/>
</dbReference>
<reference evidence="12" key="2">
    <citation type="submission" date="2020-09" db="EMBL/GenBank/DDBJ databases">
        <authorList>
            <person name="Sun Q."/>
            <person name="Zhou Y."/>
        </authorList>
    </citation>
    <scope>NUCLEOTIDE SEQUENCE</scope>
    <source>
        <strain evidence="12">CGMCC 1.12919</strain>
    </source>
</reference>